<evidence type="ECO:0000313" key="12">
    <source>
        <dbReference type="Proteomes" id="UP000712157"/>
    </source>
</evidence>
<keyword evidence="2 9" id="KW-0813">Transport</keyword>
<dbReference type="GO" id="GO:0065002">
    <property type="term" value="P:intracellular protein transmembrane transport"/>
    <property type="evidence" value="ECO:0007669"/>
    <property type="project" value="UniProtKB-UniRule"/>
</dbReference>
<name>A0A949K7R1_9FIRM</name>
<evidence type="ECO:0000256" key="2">
    <source>
        <dbReference type="ARBA" id="ARBA00022448"/>
    </source>
</evidence>
<gene>
    <name evidence="9 11" type="primary">secE</name>
    <name evidence="11" type="ORF">KTH89_11895</name>
</gene>
<evidence type="ECO:0000256" key="1">
    <source>
        <dbReference type="ARBA" id="ARBA00004370"/>
    </source>
</evidence>
<dbReference type="GO" id="GO:0008320">
    <property type="term" value="F:protein transmembrane transporter activity"/>
    <property type="evidence" value="ECO:0007669"/>
    <property type="project" value="UniProtKB-UniRule"/>
</dbReference>
<feature type="compositionally biased region" description="Basic and acidic residues" evidence="10">
    <location>
        <begin position="15"/>
        <end position="26"/>
    </location>
</feature>
<keyword evidence="3 9" id="KW-1003">Cell membrane</keyword>
<dbReference type="PANTHER" id="PTHR33910">
    <property type="entry name" value="PROTEIN TRANSLOCASE SUBUNIT SECE"/>
    <property type="match status" value="1"/>
</dbReference>
<dbReference type="GO" id="GO:0009306">
    <property type="term" value="P:protein secretion"/>
    <property type="evidence" value="ECO:0007669"/>
    <property type="project" value="UniProtKB-UniRule"/>
</dbReference>
<evidence type="ECO:0000256" key="8">
    <source>
        <dbReference type="ARBA" id="ARBA00023136"/>
    </source>
</evidence>
<dbReference type="AlphaFoldDB" id="A0A949K7R1"/>
<dbReference type="GO" id="GO:0043952">
    <property type="term" value="P:protein transport by the Sec complex"/>
    <property type="evidence" value="ECO:0007669"/>
    <property type="project" value="UniProtKB-UniRule"/>
</dbReference>
<dbReference type="NCBIfam" id="TIGR00964">
    <property type="entry name" value="secE_bact"/>
    <property type="match status" value="1"/>
</dbReference>
<keyword evidence="6 9" id="KW-1133">Transmembrane helix</keyword>
<reference evidence="11" key="1">
    <citation type="submission" date="2021-06" db="EMBL/GenBank/DDBJ databases">
        <title>Description of novel taxa of the family Lachnospiraceae.</title>
        <authorList>
            <person name="Chaplin A.V."/>
            <person name="Sokolova S.R."/>
            <person name="Pikina A.P."/>
            <person name="Korzhanova M."/>
            <person name="Belova V."/>
            <person name="Korostin D."/>
            <person name="Efimov B.A."/>
        </authorList>
    </citation>
    <scope>NUCLEOTIDE SEQUENCE</scope>
    <source>
        <strain evidence="11">ASD5720</strain>
    </source>
</reference>
<keyword evidence="5 9" id="KW-0653">Protein transport</keyword>
<evidence type="ECO:0000256" key="9">
    <source>
        <dbReference type="HAMAP-Rule" id="MF_00422"/>
    </source>
</evidence>
<feature type="compositionally biased region" description="Polar residues" evidence="10">
    <location>
        <begin position="1"/>
        <end position="10"/>
    </location>
</feature>
<proteinExistence type="inferred from homology"/>
<dbReference type="EMBL" id="JAHQCW010000018">
    <property type="protein sequence ID" value="MBU9737242.1"/>
    <property type="molecule type" value="Genomic_DNA"/>
</dbReference>
<dbReference type="InterPro" id="IPR005807">
    <property type="entry name" value="SecE_bac"/>
</dbReference>
<dbReference type="Gene3D" id="1.20.5.1030">
    <property type="entry name" value="Preprotein translocase secy subunit"/>
    <property type="match status" value="1"/>
</dbReference>
<comment type="function">
    <text evidence="9">Essential subunit of the Sec protein translocation channel SecYEG. Clamps together the 2 halves of SecY. May contact the channel plug during translocation.</text>
</comment>
<evidence type="ECO:0000256" key="10">
    <source>
        <dbReference type="SAM" id="MobiDB-lite"/>
    </source>
</evidence>
<keyword evidence="8 9" id="KW-0472">Membrane</keyword>
<evidence type="ECO:0000256" key="3">
    <source>
        <dbReference type="ARBA" id="ARBA00022475"/>
    </source>
</evidence>
<dbReference type="InterPro" id="IPR001901">
    <property type="entry name" value="Translocase_SecE/Sec61-g"/>
</dbReference>
<keyword evidence="7 9" id="KW-0811">Translocation</keyword>
<dbReference type="Proteomes" id="UP000712157">
    <property type="component" value="Unassembled WGS sequence"/>
</dbReference>
<dbReference type="PANTHER" id="PTHR33910:SF1">
    <property type="entry name" value="PROTEIN TRANSLOCASE SUBUNIT SECE"/>
    <property type="match status" value="1"/>
</dbReference>
<evidence type="ECO:0000256" key="5">
    <source>
        <dbReference type="ARBA" id="ARBA00022927"/>
    </source>
</evidence>
<dbReference type="RefSeq" id="WP_158347485.1">
    <property type="nucleotide sequence ID" value="NZ_JAHQCW010000018.1"/>
</dbReference>
<comment type="subunit">
    <text evidence="9">Component of the Sec protein translocase complex. Heterotrimer consisting of SecY, SecE and SecG subunits. The heterotrimers can form oligomers, although 1 heterotrimer is thought to be able to translocate proteins. Interacts with the ribosome. Interacts with SecDF, and other proteins may be involved. Interacts with SecA.</text>
</comment>
<dbReference type="GO" id="GO:0006605">
    <property type="term" value="P:protein targeting"/>
    <property type="evidence" value="ECO:0007669"/>
    <property type="project" value="UniProtKB-UniRule"/>
</dbReference>
<accession>A0A949K7R1</accession>
<sequence length="86" mass="9461">MGDTANTENTAPAEKPVKTEKSDKKDKAPKKSWFKGLKAEFKKIIWPDKQSLMKQTAAVVSVSVVLGLVIAGLDLIIRYGVDFLVK</sequence>
<evidence type="ECO:0000256" key="4">
    <source>
        <dbReference type="ARBA" id="ARBA00022692"/>
    </source>
</evidence>
<organism evidence="11 12">
    <name type="scientific">Diplocloster agilis</name>
    <dbReference type="NCBI Taxonomy" id="2850323"/>
    <lineage>
        <taxon>Bacteria</taxon>
        <taxon>Bacillati</taxon>
        <taxon>Bacillota</taxon>
        <taxon>Clostridia</taxon>
        <taxon>Lachnospirales</taxon>
        <taxon>Lachnospiraceae</taxon>
        <taxon>Diplocloster</taxon>
    </lineage>
</organism>
<comment type="similarity">
    <text evidence="9">Belongs to the SecE/SEC61-gamma family.</text>
</comment>
<comment type="caution">
    <text evidence="11">The sequence shown here is derived from an EMBL/GenBank/DDBJ whole genome shotgun (WGS) entry which is preliminary data.</text>
</comment>
<dbReference type="GO" id="GO:0005886">
    <property type="term" value="C:plasma membrane"/>
    <property type="evidence" value="ECO:0007669"/>
    <property type="project" value="UniProtKB-SubCell"/>
</dbReference>
<comment type="subcellular location">
    <subcellularLocation>
        <location evidence="9">Cell membrane</location>
        <topology evidence="9">Single-pass membrane protein</topology>
    </subcellularLocation>
    <subcellularLocation>
        <location evidence="1">Membrane</location>
    </subcellularLocation>
</comment>
<keyword evidence="4 9" id="KW-0812">Transmembrane</keyword>
<protein>
    <recommendedName>
        <fullName evidence="9">Protein translocase subunit SecE</fullName>
    </recommendedName>
</protein>
<dbReference type="HAMAP" id="MF_00422">
    <property type="entry name" value="SecE"/>
    <property type="match status" value="1"/>
</dbReference>
<dbReference type="Pfam" id="PF00584">
    <property type="entry name" value="SecE"/>
    <property type="match status" value="1"/>
</dbReference>
<evidence type="ECO:0000256" key="7">
    <source>
        <dbReference type="ARBA" id="ARBA00023010"/>
    </source>
</evidence>
<evidence type="ECO:0000313" key="11">
    <source>
        <dbReference type="EMBL" id="MBU9737242.1"/>
    </source>
</evidence>
<evidence type="ECO:0000256" key="6">
    <source>
        <dbReference type="ARBA" id="ARBA00022989"/>
    </source>
</evidence>
<feature type="region of interest" description="Disordered" evidence="10">
    <location>
        <begin position="1"/>
        <end position="30"/>
    </location>
</feature>
<keyword evidence="12" id="KW-1185">Reference proteome</keyword>
<dbReference type="InterPro" id="IPR038379">
    <property type="entry name" value="SecE_sf"/>
</dbReference>
<feature type="transmembrane region" description="Helical" evidence="9">
    <location>
        <begin position="56"/>
        <end position="77"/>
    </location>
</feature>